<evidence type="ECO:0000313" key="2">
    <source>
        <dbReference type="Proteomes" id="UP001281614"/>
    </source>
</evidence>
<dbReference type="EMBL" id="VYYT01000235">
    <property type="protein sequence ID" value="KAK2754003.1"/>
    <property type="molecule type" value="Genomic_DNA"/>
</dbReference>
<proteinExistence type="predicted"/>
<comment type="caution">
    <text evidence="1">The sequence shown here is derived from an EMBL/GenBank/DDBJ whole genome shotgun (WGS) entry which is preliminary data.</text>
</comment>
<gene>
    <name evidence="1" type="ORF">CKAH01_17512</name>
</gene>
<name>A0AAE0D492_COLKA</name>
<keyword evidence="2" id="KW-1185">Reference proteome</keyword>
<organism evidence="1 2">
    <name type="scientific">Colletotrichum kahawae</name>
    <name type="common">Coffee berry disease fungus</name>
    <dbReference type="NCBI Taxonomy" id="34407"/>
    <lineage>
        <taxon>Eukaryota</taxon>
        <taxon>Fungi</taxon>
        <taxon>Dikarya</taxon>
        <taxon>Ascomycota</taxon>
        <taxon>Pezizomycotina</taxon>
        <taxon>Sordariomycetes</taxon>
        <taxon>Hypocreomycetidae</taxon>
        <taxon>Glomerellales</taxon>
        <taxon>Glomerellaceae</taxon>
        <taxon>Colletotrichum</taxon>
        <taxon>Colletotrichum gloeosporioides species complex</taxon>
    </lineage>
</organism>
<dbReference type="Proteomes" id="UP001281614">
    <property type="component" value="Unassembled WGS sequence"/>
</dbReference>
<dbReference type="AlphaFoldDB" id="A0AAE0D492"/>
<sequence length="79" mass="8944">MREPDTEAPKTSRNMAEWISHRRLNGPDGHTPVLAALLTSAVEEESHHESLQAQFCSLFAGSTYMMTPRGRNVSWFLTR</sequence>
<accession>A0AAE0D492</accession>
<protein>
    <submittedName>
        <fullName evidence="1">Uncharacterized protein</fullName>
    </submittedName>
</protein>
<evidence type="ECO:0000313" key="1">
    <source>
        <dbReference type="EMBL" id="KAK2754003.1"/>
    </source>
</evidence>
<reference evidence="1" key="1">
    <citation type="submission" date="2023-02" db="EMBL/GenBank/DDBJ databases">
        <title>Colletotrichum kahawae CIFC_Que2 genome sequencing and assembly.</title>
        <authorList>
            <person name="Baroncelli R."/>
        </authorList>
    </citation>
    <scope>NUCLEOTIDE SEQUENCE</scope>
    <source>
        <strain evidence="1">CIFC_Que2</strain>
    </source>
</reference>